<dbReference type="PANTHER" id="PTHR11692:SF0">
    <property type="entry name" value="BIFUNCTIONAL PURINE BIOSYNTHESIS PROTEIN ATIC"/>
    <property type="match status" value="1"/>
</dbReference>
<reference evidence="6" key="1">
    <citation type="submission" date="2015-01" db="EMBL/GenBank/DDBJ databases">
        <authorList>
            <person name="Aksoy S."/>
            <person name="Warren W."/>
            <person name="Wilson R.K."/>
        </authorList>
    </citation>
    <scope>NUCLEOTIDE SEQUENCE [LARGE SCALE GENOMIC DNA]</scope>
    <source>
        <strain evidence="6">IAEA</strain>
    </source>
</reference>
<reference evidence="5" key="2">
    <citation type="submission" date="2020-05" db="UniProtKB">
        <authorList>
            <consortium name="EnsemblMetazoa"/>
        </authorList>
    </citation>
    <scope>IDENTIFICATION</scope>
    <source>
        <strain evidence="5">IAEA</strain>
    </source>
</reference>
<sequence length="303" mass="33676">MRYGENQHQKSAFYTDFQVNPGTISYANQKQGKKLSYNNIIDADIAISCVMSFKEIACVIVKHAVPCSVAISDNITNAYNLAYASDPSSSFGGIIAFNKPLDMQTATTIIKYQFSEIIIAPVIEKSALSILQSHKNIRVLECGYFSKKSNLEFKKVHSGLLVQDYDNYNLEKKNLNVVTYKIPSSSEFANALFLWKIIKFVKSNAIVYGKNQKTLGIGSGQSSRIFAAKVAYYKSQEQNLDLNHSIMASDGFFPFRDSIDFAAKIGVSCIIQPGGSVHDAKVIAAANEHNISMIFTNIRCFRH</sequence>
<dbReference type="GO" id="GO:0004643">
    <property type="term" value="F:phosphoribosylaminoimidazolecarboxamide formyltransferase activity"/>
    <property type="evidence" value="ECO:0007669"/>
    <property type="project" value="InterPro"/>
</dbReference>
<keyword evidence="1" id="KW-0808">Transferase</keyword>
<dbReference type="FunFam" id="3.40.140.20:FF:000002">
    <property type="entry name" value="Bifunctional purine biosynthesis protein PurH"/>
    <property type="match status" value="1"/>
</dbReference>
<dbReference type="GO" id="GO:0006189">
    <property type="term" value="P:'de novo' IMP biosynthetic process"/>
    <property type="evidence" value="ECO:0007669"/>
    <property type="project" value="TreeGrafter"/>
</dbReference>
<evidence type="ECO:0000313" key="6">
    <source>
        <dbReference type="Proteomes" id="UP000092460"/>
    </source>
</evidence>
<keyword evidence="6" id="KW-1185">Reference proteome</keyword>
<proteinExistence type="predicted"/>
<evidence type="ECO:0000256" key="1">
    <source>
        <dbReference type="ARBA" id="ARBA00022679"/>
    </source>
</evidence>
<dbReference type="GO" id="GO:0003937">
    <property type="term" value="F:IMP cyclohydrolase activity"/>
    <property type="evidence" value="ECO:0007669"/>
    <property type="project" value="InterPro"/>
</dbReference>
<dbReference type="FunFam" id="3.40.140.20:FF:000001">
    <property type="entry name" value="Bifunctional purine biosynthesis protein PurH"/>
    <property type="match status" value="1"/>
</dbReference>
<dbReference type="AlphaFoldDB" id="A0A1B0C473"/>
<dbReference type="Gene3D" id="3.40.140.20">
    <property type="match status" value="2"/>
</dbReference>
<evidence type="ECO:0000256" key="2">
    <source>
        <dbReference type="ARBA" id="ARBA00022755"/>
    </source>
</evidence>
<dbReference type="Pfam" id="PF01808">
    <property type="entry name" value="AICARFT_IMPCHas"/>
    <property type="match status" value="1"/>
</dbReference>
<evidence type="ECO:0000256" key="4">
    <source>
        <dbReference type="ARBA" id="ARBA00023268"/>
    </source>
</evidence>
<keyword evidence="4" id="KW-0511">Multifunctional enzyme</keyword>
<name>A0A1B0C473_9MUSC</name>
<dbReference type="EnsemblMetazoa" id="GPPI048654-RA">
    <property type="protein sequence ID" value="GPPI048654-PA"/>
    <property type="gene ID" value="GPPI048654"/>
</dbReference>
<dbReference type="Proteomes" id="UP000092460">
    <property type="component" value="Unassembled WGS sequence"/>
</dbReference>
<evidence type="ECO:0000313" key="5">
    <source>
        <dbReference type="EnsemblMetazoa" id="GPPI048654-PA"/>
    </source>
</evidence>
<dbReference type="EMBL" id="JXJN01025288">
    <property type="status" value="NOT_ANNOTATED_CDS"/>
    <property type="molecule type" value="Genomic_DNA"/>
</dbReference>
<dbReference type="InterPro" id="IPR002695">
    <property type="entry name" value="PurH-like"/>
</dbReference>
<dbReference type="GO" id="GO:0005829">
    <property type="term" value="C:cytosol"/>
    <property type="evidence" value="ECO:0007669"/>
    <property type="project" value="TreeGrafter"/>
</dbReference>
<dbReference type="InterPro" id="IPR024051">
    <property type="entry name" value="AICAR_Tfase_dup_dom_sf"/>
</dbReference>
<keyword evidence="3" id="KW-0378">Hydrolase</keyword>
<dbReference type="SUPFAM" id="SSF53927">
    <property type="entry name" value="Cytidine deaminase-like"/>
    <property type="match status" value="1"/>
</dbReference>
<accession>A0A1B0C473</accession>
<dbReference type="STRING" id="67801.A0A1B0C473"/>
<evidence type="ECO:0000256" key="3">
    <source>
        <dbReference type="ARBA" id="ARBA00022801"/>
    </source>
</evidence>
<keyword evidence="2" id="KW-0658">Purine biosynthesis</keyword>
<protein>
    <submittedName>
        <fullName evidence="5">Uncharacterized protein</fullName>
    </submittedName>
</protein>
<dbReference type="InterPro" id="IPR016193">
    <property type="entry name" value="Cytidine_deaminase-like"/>
</dbReference>
<dbReference type="VEuPathDB" id="VectorBase:GPPI048654"/>
<dbReference type="PANTHER" id="PTHR11692">
    <property type="entry name" value="BIFUNCTIONAL PURINE BIOSYNTHESIS PROTEIN PURH"/>
    <property type="match status" value="1"/>
</dbReference>
<organism evidence="5 6">
    <name type="scientific">Glossina palpalis gambiensis</name>
    <dbReference type="NCBI Taxonomy" id="67801"/>
    <lineage>
        <taxon>Eukaryota</taxon>
        <taxon>Metazoa</taxon>
        <taxon>Ecdysozoa</taxon>
        <taxon>Arthropoda</taxon>
        <taxon>Hexapoda</taxon>
        <taxon>Insecta</taxon>
        <taxon>Pterygota</taxon>
        <taxon>Neoptera</taxon>
        <taxon>Endopterygota</taxon>
        <taxon>Diptera</taxon>
        <taxon>Brachycera</taxon>
        <taxon>Muscomorpha</taxon>
        <taxon>Hippoboscoidea</taxon>
        <taxon>Glossinidae</taxon>
        <taxon>Glossina</taxon>
    </lineage>
</organism>
<dbReference type="SMART" id="SM00798">
    <property type="entry name" value="AICARFT_IMPCHas"/>
    <property type="match status" value="1"/>
</dbReference>